<evidence type="ECO:0008006" key="4">
    <source>
        <dbReference type="Google" id="ProtNLM"/>
    </source>
</evidence>
<evidence type="ECO:0000313" key="3">
    <source>
        <dbReference type="Proteomes" id="UP000309561"/>
    </source>
</evidence>
<accession>A0A4U2Z3I4</accession>
<sequence length="168" mass="19048">MNLSNGRIWPYAIGASIIFIFGACVATIVVANTLPVEKSDTYMMDYHEADEKANDILESAIAFNKKYKVEYITDGLSTQSSTIKYRVSDLDSNPVNSAQIKVVVTRPNNHKHDQELINPKVENGIYTFDAIELPQEGRWDIMAKVAVDELHRFYNVKADTRAKEIIEY</sequence>
<dbReference type="AlphaFoldDB" id="A0A4U2Z3I4"/>
<dbReference type="Proteomes" id="UP000309561">
    <property type="component" value="Unassembled WGS sequence"/>
</dbReference>
<proteinExistence type="predicted"/>
<dbReference type="RefSeq" id="WP_137014711.1">
    <property type="nucleotide sequence ID" value="NZ_SZPX01000007.1"/>
</dbReference>
<organism evidence="2 3">
    <name type="scientific">Sulfurimonas crateris</name>
    <dbReference type="NCBI Taxonomy" id="2574727"/>
    <lineage>
        <taxon>Bacteria</taxon>
        <taxon>Pseudomonadati</taxon>
        <taxon>Campylobacterota</taxon>
        <taxon>Epsilonproteobacteria</taxon>
        <taxon>Campylobacterales</taxon>
        <taxon>Sulfurimonadaceae</taxon>
        <taxon>Sulfurimonas</taxon>
    </lineage>
</organism>
<dbReference type="OrthoDB" id="5324824at2"/>
<comment type="caution">
    <text evidence="2">The sequence shown here is derived from an EMBL/GenBank/DDBJ whole genome shotgun (WGS) entry which is preliminary data.</text>
</comment>
<evidence type="ECO:0000256" key="1">
    <source>
        <dbReference type="SAM" id="Phobius"/>
    </source>
</evidence>
<keyword evidence="1" id="KW-0812">Transmembrane</keyword>
<gene>
    <name evidence="2" type="ORF">FCU45_09640</name>
</gene>
<keyword evidence="3" id="KW-1185">Reference proteome</keyword>
<dbReference type="InterPro" id="IPR008620">
    <property type="entry name" value="FixH"/>
</dbReference>
<reference evidence="2 3" key="1">
    <citation type="submission" date="2019-04" db="EMBL/GenBank/DDBJ databases">
        <title>Sulfurimonas crateris sp. nov. a facultative anaerobic sulfur-oxidizing chemolithautotrophic bacterium isolated from a terrestrial mud vulcano.</title>
        <authorList>
            <person name="Ratnikova N.M."/>
            <person name="Slobodkin A.I."/>
            <person name="Merkel A.Y."/>
            <person name="Novikov A."/>
            <person name="Bonch-Osmolovskaya E.A."/>
            <person name="Slobodkina G.B."/>
        </authorList>
    </citation>
    <scope>NUCLEOTIDE SEQUENCE [LARGE SCALE GENOMIC DNA]</scope>
    <source>
        <strain evidence="2 3">SN118</strain>
    </source>
</reference>
<feature type="transmembrane region" description="Helical" evidence="1">
    <location>
        <begin position="12"/>
        <end position="34"/>
    </location>
</feature>
<evidence type="ECO:0000313" key="2">
    <source>
        <dbReference type="EMBL" id="TKI68668.1"/>
    </source>
</evidence>
<keyword evidence="1" id="KW-0472">Membrane</keyword>
<protein>
    <recommendedName>
        <fullName evidence="4">FixH family protein</fullName>
    </recommendedName>
</protein>
<dbReference type="EMBL" id="SZPX01000007">
    <property type="protein sequence ID" value="TKI68668.1"/>
    <property type="molecule type" value="Genomic_DNA"/>
</dbReference>
<dbReference type="PROSITE" id="PS51257">
    <property type="entry name" value="PROKAR_LIPOPROTEIN"/>
    <property type="match status" value="1"/>
</dbReference>
<dbReference type="Pfam" id="PF05751">
    <property type="entry name" value="FixH"/>
    <property type="match status" value="1"/>
</dbReference>
<name>A0A4U2Z3I4_9BACT</name>
<keyword evidence="1" id="KW-1133">Transmembrane helix</keyword>